<evidence type="ECO:0000313" key="2">
    <source>
        <dbReference type="EMBL" id="MBR7833331.1"/>
    </source>
</evidence>
<sequence>MTDDQTSAAVREHVEAFNDGDLERLMAGFAEDALWITGETVVRGLGELRSFFGGAIDGLRPNLAVENLVAQDCRAACQMTETLLFEQEQRSYSIAAFFRLRDGLITSAKVYREGSAKVA</sequence>
<feature type="domain" description="SnoaL-like" evidence="1">
    <location>
        <begin position="10"/>
        <end position="107"/>
    </location>
</feature>
<dbReference type="Proteomes" id="UP000675781">
    <property type="component" value="Unassembled WGS sequence"/>
</dbReference>
<comment type="caution">
    <text evidence="2">The sequence shown here is derived from an EMBL/GenBank/DDBJ whole genome shotgun (WGS) entry which is preliminary data.</text>
</comment>
<accession>A0A941ELH7</accession>
<name>A0A941ELH7_9ACTN</name>
<dbReference type="EMBL" id="JAGSOG010000027">
    <property type="protein sequence ID" value="MBR7833331.1"/>
    <property type="molecule type" value="Genomic_DNA"/>
</dbReference>
<gene>
    <name evidence="2" type="ORF">KDL01_08640</name>
</gene>
<reference evidence="2" key="1">
    <citation type="submission" date="2021-04" db="EMBL/GenBank/DDBJ databases">
        <title>Genome based classification of Actinospica acidithermotolerans sp. nov., an actinobacterium isolated from an Indonesian hot spring.</title>
        <authorList>
            <person name="Kusuma A.B."/>
            <person name="Putra K.E."/>
            <person name="Nafisah S."/>
            <person name="Loh J."/>
            <person name="Nouioui I."/>
            <person name="Goodfellow M."/>
        </authorList>
    </citation>
    <scope>NUCLEOTIDE SEQUENCE</scope>
    <source>
        <strain evidence="2">CSCA 57</strain>
    </source>
</reference>
<evidence type="ECO:0000259" key="1">
    <source>
        <dbReference type="Pfam" id="PF12680"/>
    </source>
</evidence>
<dbReference type="InterPro" id="IPR037401">
    <property type="entry name" value="SnoaL-like"/>
</dbReference>
<proteinExistence type="predicted"/>
<organism evidence="2 3">
    <name type="scientific">Actinospica durhamensis</name>
    <dbReference type="NCBI Taxonomy" id="1508375"/>
    <lineage>
        <taxon>Bacteria</taxon>
        <taxon>Bacillati</taxon>
        <taxon>Actinomycetota</taxon>
        <taxon>Actinomycetes</taxon>
        <taxon>Catenulisporales</taxon>
        <taxon>Actinospicaceae</taxon>
        <taxon>Actinospica</taxon>
    </lineage>
</organism>
<keyword evidence="3" id="KW-1185">Reference proteome</keyword>
<protein>
    <submittedName>
        <fullName evidence="2">Nuclear transport factor 2 family protein</fullName>
    </submittedName>
</protein>
<dbReference type="Pfam" id="PF12680">
    <property type="entry name" value="SnoaL_2"/>
    <property type="match status" value="1"/>
</dbReference>
<dbReference type="RefSeq" id="WP_212527852.1">
    <property type="nucleotide sequence ID" value="NZ_JAGSOG010000027.1"/>
</dbReference>
<dbReference type="InterPro" id="IPR032710">
    <property type="entry name" value="NTF2-like_dom_sf"/>
</dbReference>
<dbReference type="SUPFAM" id="SSF54427">
    <property type="entry name" value="NTF2-like"/>
    <property type="match status" value="1"/>
</dbReference>
<dbReference type="Gene3D" id="3.10.450.50">
    <property type="match status" value="1"/>
</dbReference>
<evidence type="ECO:0000313" key="3">
    <source>
        <dbReference type="Proteomes" id="UP000675781"/>
    </source>
</evidence>
<dbReference type="AlphaFoldDB" id="A0A941ELH7"/>